<evidence type="ECO:0000313" key="5">
    <source>
        <dbReference type="Proteomes" id="UP000515971"/>
    </source>
</evidence>
<evidence type="ECO:0000313" key="4">
    <source>
        <dbReference type="EMBL" id="QNN66825.1"/>
    </source>
</evidence>
<feature type="compositionally biased region" description="Basic and acidic residues" evidence="2">
    <location>
        <begin position="126"/>
        <end position="139"/>
    </location>
</feature>
<dbReference type="PANTHER" id="PTHR34477:SF1">
    <property type="entry name" value="UPF0213 PROTEIN YHBQ"/>
    <property type="match status" value="1"/>
</dbReference>
<dbReference type="InterPro" id="IPR050190">
    <property type="entry name" value="UPF0213_domain"/>
</dbReference>
<accession>A0A7G9SG50</accession>
<dbReference type="EMBL" id="CP060718">
    <property type="protein sequence ID" value="QNN66825.1"/>
    <property type="molecule type" value="Genomic_DNA"/>
</dbReference>
<name>A0A7G9SG50_9SPHN</name>
<dbReference type="PROSITE" id="PS50164">
    <property type="entry name" value="GIY_YIG"/>
    <property type="match status" value="1"/>
</dbReference>
<comment type="similarity">
    <text evidence="1">Belongs to the UPF0213 family.</text>
</comment>
<dbReference type="PANTHER" id="PTHR34477">
    <property type="entry name" value="UPF0213 PROTEIN YHBQ"/>
    <property type="match status" value="1"/>
</dbReference>
<feature type="region of interest" description="Disordered" evidence="2">
    <location>
        <begin position="103"/>
        <end position="139"/>
    </location>
</feature>
<keyword evidence="5" id="KW-1185">Reference proteome</keyword>
<sequence>MSFWAYILRCADGSYYVGHTEELDVRIGAHQSGLIEGYTNTRLPVTRVWSQEFTTRGEALDAERQIKGWSRAKKEALIRGDWDGVQVLSRKLFVRASFDTPPVAATQDERAEHDENIPLILSSERSNSEGRVSKDARRQ</sequence>
<reference evidence="4 5" key="1">
    <citation type="submission" date="2020-08" db="EMBL/GenBank/DDBJ databases">
        <title>Genome sequence of Sphingomonas lutea KCTC 23642T.</title>
        <authorList>
            <person name="Hyun D.-W."/>
            <person name="Bae J.-W."/>
        </authorList>
    </citation>
    <scope>NUCLEOTIDE SEQUENCE [LARGE SCALE GENOMIC DNA]</scope>
    <source>
        <strain evidence="4 5">KCTC 23642</strain>
    </source>
</reference>
<dbReference type="SUPFAM" id="SSF82771">
    <property type="entry name" value="GIY-YIG endonuclease"/>
    <property type="match status" value="1"/>
</dbReference>
<evidence type="ECO:0000259" key="3">
    <source>
        <dbReference type="PROSITE" id="PS50164"/>
    </source>
</evidence>
<dbReference type="RefSeq" id="WP_187537417.1">
    <property type="nucleotide sequence ID" value="NZ_BAABJT010000001.1"/>
</dbReference>
<dbReference type="Proteomes" id="UP000515971">
    <property type="component" value="Chromosome"/>
</dbReference>
<dbReference type="InterPro" id="IPR000305">
    <property type="entry name" value="GIY-YIG_endonuc"/>
</dbReference>
<dbReference type="CDD" id="cd10456">
    <property type="entry name" value="GIY-YIG_UPF0213"/>
    <property type="match status" value="1"/>
</dbReference>
<evidence type="ECO:0000256" key="2">
    <source>
        <dbReference type="SAM" id="MobiDB-lite"/>
    </source>
</evidence>
<gene>
    <name evidence="4" type="ORF">H9L13_09150</name>
</gene>
<feature type="compositionally biased region" description="Basic and acidic residues" evidence="2">
    <location>
        <begin position="107"/>
        <end position="116"/>
    </location>
</feature>
<feature type="domain" description="GIY-YIG" evidence="3">
    <location>
        <begin position="1"/>
        <end position="76"/>
    </location>
</feature>
<dbReference type="AlphaFoldDB" id="A0A7G9SG50"/>
<proteinExistence type="inferred from homology"/>
<dbReference type="InterPro" id="IPR035901">
    <property type="entry name" value="GIY-YIG_endonuc_sf"/>
</dbReference>
<dbReference type="Pfam" id="PF01541">
    <property type="entry name" value="GIY-YIG"/>
    <property type="match status" value="1"/>
</dbReference>
<dbReference type="KEGG" id="slut:H9L13_09150"/>
<evidence type="ECO:0000256" key="1">
    <source>
        <dbReference type="ARBA" id="ARBA00007435"/>
    </source>
</evidence>
<protein>
    <submittedName>
        <fullName evidence="4">GIY-YIG nuclease family protein</fullName>
    </submittedName>
</protein>
<organism evidence="4 5">
    <name type="scientific">Sphingomonas lutea</name>
    <dbReference type="NCBI Taxonomy" id="1045317"/>
    <lineage>
        <taxon>Bacteria</taxon>
        <taxon>Pseudomonadati</taxon>
        <taxon>Pseudomonadota</taxon>
        <taxon>Alphaproteobacteria</taxon>
        <taxon>Sphingomonadales</taxon>
        <taxon>Sphingomonadaceae</taxon>
        <taxon>Sphingomonas</taxon>
    </lineage>
</organism>
<dbReference type="Gene3D" id="3.40.1440.10">
    <property type="entry name" value="GIY-YIG endonuclease"/>
    <property type="match status" value="1"/>
</dbReference>